<reference evidence="2" key="1">
    <citation type="journal article" date="2016" name="Nat. Biotechnol.">
        <title>Sequencing wild and cultivated cassava and related species reveals extensive interspecific hybridization and genetic diversity.</title>
        <authorList>
            <person name="Bredeson J.V."/>
            <person name="Lyons J.B."/>
            <person name="Prochnik S.E."/>
            <person name="Wu G.A."/>
            <person name="Ha C.M."/>
            <person name="Edsinger-Gonzales E."/>
            <person name="Grimwood J."/>
            <person name="Schmutz J."/>
            <person name="Rabbi I.Y."/>
            <person name="Egesi C."/>
            <person name="Nauluvula P."/>
            <person name="Lebot V."/>
            <person name="Ndunguru J."/>
            <person name="Mkamilo G."/>
            <person name="Bart R.S."/>
            <person name="Setter T.L."/>
            <person name="Gleadow R.M."/>
            <person name="Kulakow P."/>
            <person name="Ferguson M.E."/>
            <person name="Rounsley S."/>
            <person name="Rokhsar D.S."/>
        </authorList>
    </citation>
    <scope>NUCLEOTIDE SEQUENCE [LARGE SCALE GENOMIC DNA]</scope>
    <source>
        <strain evidence="2">cv. AM560-2</strain>
    </source>
</reference>
<organism evidence="1 2">
    <name type="scientific">Manihot esculenta</name>
    <name type="common">Cassava</name>
    <name type="synonym">Jatropha manihot</name>
    <dbReference type="NCBI Taxonomy" id="3983"/>
    <lineage>
        <taxon>Eukaryota</taxon>
        <taxon>Viridiplantae</taxon>
        <taxon>Streptophyta</taxon>
        <taxon>Embryophyta</taxon>
        <taxon>Tracheophyta</taxon>
        <taxon>Spermatophyta</taxon>
        <taxon>Magnoliopsida</taxon>
        <taxon>eudicotyledons</taxon>
        <taxon>Gunneridae</taxon>
        <taxon>Pentapetalae</taxon>
        <taxon>rosids</taxon>
        <taxon>fabids</taxon>
        <taxon>Malpighiales</taxon>
        <taxon>Euphorbiaceae</taxon>
        <taxon>Crotonoideae</taxon>
        <taxon>Manihoteae</taxon>
        <taxon>Manihot</taxon>
    </lineage>
</organism>
<protein>
    <submittedName>
        <fullName evidence="1">Uncharacterized protein</fullName>
    </submittedName>
</protein>
<name>A0ACB7I8U6_MANES</name>
<proteinExistence type="predicted"/>
<keyword evidence="2" id="KW-1185">Reference proteome</keyword>
<evidence type="ECO:0000313" key="1">
    <source>
        <dbReference type="EMBL" id="KAG8660695.1"/>
    </source>
</evidence>
<sequence>MKWISDLSGCQNLAMPSNGKMIHHKLKILYPWEMAVECVDQIADVEAPWKGLRTLVESTNATISANQNEKLVFLRSKGTSMVQFMIIHQESMLL</sequence>
<comment type="caution">
    <text evidence="1">The sequence shown here is derived from an EMBL/GenBank/DDBJ whole genome shotgun (WGS) entry which is preliminary data.</text>
</comment>
<evidence type="ECO:0000313" key="2">
    <source>
        <dbReference type="Proteomes" id="UP000091857"/>
    </source>
</evidence>
<dbReference type="Proteomes" id="UP000091857">
    <property type="component" value="Chromosome 2"/>
</dbReference>
<dbReference type="EMBL" id="CM004388">
    <property type="protein sequence ID" value="KAG8660695.1"/>
    <property type="molecule type" value="Genomic_DNA"/>
</dbReference>
<gene>
    <name evidence="1" type="ORF">MANES_02G182701v8</name>
</gene>
<accession>A0ACB7I8U6</accession>